<evidence type="ECO:0000313" key="12">
    <source>
        <dbReference type="Proteomes" id="UP000663889"/>
    </source>
</evidence>
<dbReference type="PANTHER" id="PTHR12112:SF22">
    <property type="entry name" value="MANGANESE-DEPENDENT INORGANIC PYROPHOSPHATASE-RELATED"/>
    <property type="match status" value="1"/>
</dbReference>
<dbReference type="Gene3D" id="3.10.310.20">
    <property type="entry name" value="DHHA2 domain"/>
    <property type="match status" value="1"/>
</dbReference>
<dbReference type="SMART" id="SM01131">
    <property type="entry name" value="DHHA2"/>
    <property type="match status" value="1"/>
</dbReference>
<evidence type="ECO:0000256" key="6">
    <source>
        <dbReference type="ARBA" id="ARBA00023211"/>
    </source>
</evidence>
<evidence type="ECO:0000259" key="9">
    <source>
        <dbReference type="SMART" id="SM01131"/>
    </source>
</evidence>
<evidence type="ECO:0000256" key="8">
    <source>
        <dbReference type="ARBA" id="ARBA00047820"/>
    </source>
</evidence>
<gene>
    <name evidence="11" type="ORF">FNK824_LOCUS11099</name>
    <name evidence="10" type="ORF">SEV965_LOCUS1023</name>
</gene>
<dbReference type="Pfam" id="PF02833">
    <property type="entry name" value="DHHA2"/>
    <property type="match status" value="1"/>
</dbReference>
<dbReference type="EMBL" id="CAJOBE010001294">
    <property type="protein sequence ID" value="CAF3731052.1"/>
    <property type="molecule type" value="Genomic_DNA"/>
</dbReference>
<dbReference type="InterPro" id="IPR001667">
    <property type="entry name" value="DDH_dom"/>
</dbReference>
<dbReference type="SUPFAM" id="SSF64182">
    <property type="entry name" value="DHH phosphoesterases"/>
    <property type="match status" value="1"/>
</dbReference>
<evidence type="ECO:0000313" key="10">
    <source>
        <dbReference type="EMBL" id="CAF0809054.1"/>
    </source>
</evidence>
<dbReference type="NCBIfam" id="NF003877">
    <property type="entry name" value="PRK05427.1"/>
    <property type="match status" value="1"/>
</dbReference>
<dbReference type="InterPro" id="IPR004097">
    <property type="entry name" value="DHHA2"/>
</dbReference>
<evidence type="ECO:0000256" key="5">
    <source>
        <dbReference type="ARBA" id="ARBA00022801"/>
    </source>
</evidence>
<dbReference type="Proteomes" id="UP000663889">
    <property type="component" value="Unassembled WGS sequence"/>
</dbReference>
<dbReference type="GO" id="GO:0005737">
    <property type="term" value="C:cytoplasm"/>
    <property type="evidence" value="ECO:0007669"/>
    <property type="project" value="InterPro"/>
</dbReference>
<evidence type="ECO:0000256" key="3">
    <source>
        <dbReference type="ARBA" id="ARBA00012146"/>
    </source>
</evidence>
<proteinExistence type="inferred from homology"/>
<keyword evidence="4" id="KW-0479">Metal-binding</keyword>
<dbReference type="FunFam" id="3.90.1640.10:FF:000001">
    <property type="entry name" value="Probable manganese-dependent inorganic pyrophosphatase"/>
    <property type="match status" value="1"/>
</dbReference>
<name>A0A813TGK1_9BILA</name>
<evidence type="ECO:0000256" key="2">
    <source>
        <dbReference type="ARBA" id="ARBA00010331"/>
    </source>
</evidence>
<feature type="domain" description="DHHA2" evidence="9">
    <location>
        <begin position="178"/>
        <end position="305"/>
    </location>
</feature>
<dbReference type="GO" id="GO:0004427">
    <property type="term" value="F:inorganic diphosphate phosphatase activity"/>
    <property type="evidence" value="ECO:0007669"/>
    <property type="project" value="UniProtKB-EC"/>
</dbReference>
<accession>A0A813TGK1</accession>
<evidence type="ECO:0000256" key="7">
    <source>
        <dbReference type="ARBA" id="ARBA00032535"/>
    </source>
</evidence>
<sequence length="309" mass="35420">MVFGHRNPDTDPIVTALVFADFLCRSKVSAKAYRLSDLDNETKFVLKTAGIEPPDMLPDNLPDDTEVALVDHNESEQSMKNLKKMRVTHVIDHHKLGDLTTSEPIFIRFEPVGSTATILTKLHIENQLDIDQKTALLLISAIISDTLHFRLPTTTDDDRSVVDYLLPIANIDNIESYANQMFEANSDLSDLSIQQILLHGYKIFLFNNQYWGISMLYTFYPNDIFKRKEELLKEMFNEKKKSHLTGILFSVIDIIKEQNFMIILGEPENTVVRQAFNVDFEGQIINLGSRISRKRDIIPPLEAYFKTKP</sequence>
<dbReference type="PANTHER" id="PTHR12112">
    <property type="entry name" value="BNIP - RELATED"/>
    <property type="match status" value="1"/>
</dbReference>
<organism evidence="10 12">
    <name type="scientific">Rotaria sordida</name>
    <dbReference type="NCBI Taxonomy" id="392033"/>
    <lineage>
        <taxon>Eukaryota</taxon>
        <taxon>Metazoa</taxon>
        <taxon>Spiralia</taxon>
        <taxon>Gnathifera</taxon>
        <taxon>Rotifera</taxon>
        <taxon>Eurotatoria</taxon>
        <taxon>Bdelloidea</taxon>
        <taxon>Philodinida</taxon>
        <taxon>Philodinidae</taxon>
        <taxon>Rotaria</taxon>
    </lineage>
</organism>
<dbReference type="InterPro" id="IPR038222">
    <property type="entry name" value="DHHA2_dom_sf"/>
</dbReference>
<dbReference type="Proteomes" id="UP000663874">
    <property type="component" value="Unassembled WGS sequence"/>
</dbReference>
<dbReference type="GO" id="GO:0046872">
    <property type="term" value="F:metal ion binding"/>
    <property type="evidence" value="ECO:0007669"/>
    <property type="project" value="UniProtKB-KW"/>
</dbReference>
<comment type="caution">
    <text evidence="10">The sequence shown here is derived from an EMBL/GenBank/DDBJ whole genome shotgun (WGS) entry which is preliminary data.</text>
</comment>
<dbReference type="Gene3D" id="3.90.1640.10">
    <property type="entry name" value="inorganic pyrophosphatase (n-terminal core)"/>
    <property type="match status" value="1"/>
</dbReference>
<evidence type="ECO:0000313" key="11">
    <source>
        <dbReference type="EMBL" id="CAF3731052.1"/>
    </source>
</evidence>
<protein>
    <recommendedName>
        <fullName evidence="3">inorganic diphosphatase</fullName>
        <ecNumber evidence="3">3.6.1.1</ecNumber>
    </recommendedName>
    <alternativeName>
        <fullName evidence="7">Pyrophosphate phospho-hydrolase</fullName>
    </alternativeName>
</protein>
<dbReference type="Pfam" id="PF01368">
    <property type="entry name" value="DHH"/>
    <property type="match status" value="1"/>
</dbReference>
<reference evidence="10" key="1">
    <citation type="submission" date="2021-02" db="EMBL/GenBank/DDBJ databases">
        <authorList>
            <person name="Nowell W R."/>
        </authorList>
    </citation>
    <scope>NUCLEOTIDE SEQUENCE</scope>
</reference>
<comment type="cofactor">
    <cofactor evidence="1">
        <name>Mn(2+)</name>
        <dbReference type="ChEBI" id="CHEBI:29035"/>
    </cofactor>
</comment>
<keyword evidence="5" id="KW-0378">Hydrolase</keyword>
<comment type="similarity">
    <text evidence="2">Belongs to the PPase class C family. Prune subfamily.</text>
</comment>
<dbReference type="EC" id="3.6.1.1" evidence="3"/>
<dbReference type="InterPro" id="IPR038763">
    <property type="entry name" value="DHH_sf"/>
</dbReference>
<comment type="catalytic activity">
    <reaction evidence="8">
        <text>diphosphate + H2O = 2 phosphate + H(+)</text>
        <dbReference type="Rhea" id="RHEA:24576"/>
        <dbReference type="ChEBI" id="CHEBI:15377"/>
        <dbReference type="ChEBI" id="CHEBI:15378"/>
        <dbReference type="ChEBI" id="CHEBI:33019"/>
        <dbReference type="ChEBI" id="CHEBI:43474"/>
        <dbReference type="EC" id="3.6.1.1"/>
    </reaction>
</comment>
<evidence type="ECO:0000256" key="4">
    <source>
        <dbReference type="ARBA" id="ARBA00022723"/>
    </source>
</evidence>
<dbReference type="AlphaFoldDB" id="A0A813TGK1"/>
<dbReference type="EMBL" id="CAJNOU010000018">
    <property type="protein sequence ID" value="CAF0809054.1"/>
    <property type="molecule type" value="Genomic_DNA"/>
</dbReference>
<evidence type="ECO:0000256" key="1">
    <source>
        <dbReference type="ARBA" id="ARBA00001936"/>
    </source>
</evidence>
<keyword evidence="6" id="KW-0464">Manganese</keyword>